<dbReference type="SMART" id="SM00248">
    <property type="entry name" value="ANK"/>
    <property type="match status" value="8"/>
</dbReference>
<sequence>MASLQERLRSMVEAPRRRQRGQIPKDLVDAAHKFQREFVHKSLDFNTADISDCAESLEVLRDGKREARESRQMMWEDHYASQLATGQAKSEAAKQQKLRQETSMLTQLRSDSDKWNMAIDLRLLAFIDASLSVASEDAKRAYFISTNKAGLPPLHRACKTNDMELVKLLLRLGADLTTKDQLQKSVFHVMAEFRLTDLFKFLAAMLTTETDEILLGFDCNGYSLLHIAAANDMMNSLVHLVTQDEKRTALHLAALRGHISCVEILLKMTDAKTDVRDRRGFNALHLALQQTFDIDKLVAVFLAHTPSDQAHATFSSLDEVAGQSCLHTAILKNFRRVTIAMIRSGKVQINGATREGGWTPLHLAVITEEIDVVKELLAAGATLDAVDADGQTPLLQACLGGQLKIVRLLLDAGANPSHQNKQAHSPLHYLSAFCRDRQLLRDIIANGADVNAKSMKLNTPMHFAAMNGNEVATQVLLEHGASASVINEDRRSVVYLAKKWRHRSVEDLVRPPEEEGDQGDVRSLGRYQVKPKSPLAMASRQAQLRSMGHARAKPHAHSRPAVMTTRSEESDSDSLTFGELRDRYMGQRSPLKPVVLAQDRQKPLMDELSAARAKREEQPSALSAPMTRFSRQLVVDPVRIPWEMTVPIAHAASADALSYQRKLKPSIRTNIGLLRDHLAHAPQLHWPRHASHPNEEASFIRRVVAPDRPNPKRRQTKRLAAAGAALVLIGASAGVGYATLRAGQLDATATPAKQQMAASLEVPDFVESMGDPYYPSFEVLDRNGDGIVSYPEYMSDLDEVWAKNKEDIANSDLPEVVKDDLYDQLNEKIASDTTCVKKAMVPTKKRSLTFDKKTIDSLYYMLDVYCFETPIEIPQKYIEMFPTTQAPVATPEPSIPVAQVEVDTPQGPAIVTPVGPVIDDKQVVSITTADGSKSTTIVDVMKTSDGNNELEIPTGPGGETTTVTIPSQSTTTEGSYANGYPSEQQGTGSNQALQVEVDTPQGPAIVTPVGPVIDDKQVVSITTADGSKSTTIVDVMKTSDGNNELEIPTGPGGETTTVTIPSQSTTTEGSYANGYPSEQQGTGSNQALQVEVDTPQGPAIVTPVGPVIDDKQVVSITTADGSKSTTIVDVMKTSDGNNELEIPTGPGGETTTVTIPSQSTTTEGSYADGSQTVPQSSIKLHGELIEWKPMVDFDASEGFAKVIFNGPVSDGQVSVTLLKYFGNNLPETMTLPVAKLRDGSDTVDVPVGPGDLTKTVPVPAWPGNENVLTVPKVEFHTPEGPAVVTPNGPVIDGRQDVTIIKADGSTSTTTVKVIRTSDGKTELEIPTGPEGEATTVTLPSPSISTVHYQAPQVEVDTPQGPVIVTPVGPVIDDKQVVSITTMDGNKSTTIVDVIKTSDGNNELGIPTGSRGETTIVTNGVDNGDKDFMTKDDFQLQIGSHFSEKVMALKGQAHDEEAESTKILKQQQELQDCIVQAANKFGFYGVYEQPPHFQNAVDWIDNDCMKQ</sequence>
<dbReference type="VEuPathDB" id="FungiDB:KRP22_13359"/>
<dbReference type="EMBL" id="DS566020">
    <property type="status" value="NOT_ANNOTATED_CDS"/>
    <property type="molecule type" value="Genomic_DNA"/>
</dbReference>
<dbReference type="SUPFAM" id="SSF48403">
    <property type="entry name" value="Ankyrin repeat"/>
    <property type="match status" value="1"/>
</dbReference>
<dbReference type="InterPro" id="IPR051165">
    <property type="entry name" value="Multifunctional_ANK_Repeat"/>
</dbReference>
<feature type="repeat" description="ANK" evidence="3">
    <location>
        <begin position="456"/>
        <end position="488"/>
    </location>
</feature>
<feature type="compositionally biased region" description="Polar residues" evidence="4">
    <location>
        <begin position="1076"/>
        <end position="1085"/>
    </location>
</feature>
<feature type="region of interest" description="Disordered" evidence="4">
    <location>
        <begin position="1"/>
        <end position="23"/>
    </location>
</feature>
<feature type="repeat" description="ANK" evidence="3">
    <location>
        <begin position="149"/>
        <end position="181"/>
    </location>
</feature>
<dbReference type="Pfam" id="PF00023">
    <property type="entry name" value="Ank"/>
    <property type="match status" value="2"/>
</dbReference>
<evidence type="ECO:0000256" key="4">
    <source>
        <dbReference type="SAM" id="MobiDB-lite"/>
    </source>
</evidence>
<dbReference type="Gene3D" id="1.25.40.20">
    <property type="entry name" value="Ankyrin repeat-containing domain"/>
    <property type="match status" value="2"/>
</dbReference>
<organism evidence="5 6">
    <name type="scientific">Phytophthora ramorum</name>
    <name type="common">Sudden oak death agent</name>
    <dbReference type="NCBI Taxonomy" id="164328"/>
    <lineage>
        <taxon>Eukaryota</taxon>
        <taxon>Sar</taxon>
        <taxon>Stramenopiles</taxon>
        <taxon>Oomycota</taxon>
        <taxon>Peronosporomycetes</taxon>
        <taxon>Peronosporales</taxon>
        <taxon>Peronosporaceae</taxon>
        <taxon>Phytophthora</taxon>
    </lineage>
</organism>
<dbReference type="Proteomes" id="UP000005238">
    <property type="component" value="Unassembled WGS sequence"/>
</dbReference>
<feature type="repeat" description="ANK" evidence="3">
    <location>
        <begin position="389"/>
        <end position="421"/>
    </location>
</feature>
<dbReference type="VEuPathDB" id="FungiDB:KRP23_10556"/>
<keyword evidence="6" id="KW-1185">Reference proteome</keyword>
<feature type="region of interest" description="Disordered" evidence="4">
    <location>
        <begin position="968"/>
        <end position="990"/>
    </location>
</feature>
<evidence type="ECO:0000256" key="2">
    <source>
        <dbReference type="ARBA" id="ARBA00023043"/>
    </source>
</evidence>
<evidence type="ECO:0000313" key="6">
    <source>
        <dbReference type="Proteomes" id="UP000005238"/>
    </source>
</evidence>
<evidence type="ECO:0000256" key="1">
    <source>
        <dbReference type="ARBA" id="ARBA00022737"/>
    </source>
</evidence>
<dbReference type="PANTHER" id="PTHR24123:SF33">
    <property type="entry name" value="PROTEIN HOS4"/>
    <property type="match status" value="1"/>
</dbReference>
<dbReference type="VEuPathDB" id="FungiDB:KRP23_4094"/>
<evidence type="ECO:0000256" key="3">
    <source>
        <dbReference type="PROSITE-ProRule" id="PRU00023"/>
    </source>
</evidence>
<feature type="compositionally biased region" description="Basic and acidic residues" evidence="4">
    <location>
        <begin position="1"/>
        <end position="16"/>
    </location>
</feature>
<reference evidence="6" key="1">
    <citation type="journal article" date="2006" name="Science">
        <title>Phytophthora genome sequences uncover evolutionary origins and mechanisms of pathogenesis.</title>
        <authorList>
            <person name="Tyler B.M."/>
            <person name="Tripathy S."/>
            <person name="Zhang X."/>
            <person name="Dehal P."/>
            <person name="Jiang R.H."/>
            <person name="Aerts A."/>
            <person name="Arredondo F.D."/>
            <person name="Baxter L."/>
            <person name="Bensasson D."/>
            <person name="Beynon J.L."/>
            <person name="Chapman J."/>
            <person name="Damasceno C.M."/>
            <person name="Dorrance A.E."/>
            <person name="Dou D."/>
            <person name="Dickerman A.W."/>
            <person name="Dubchak I.L."/>
            <person name="Garbelotto M."/>
            <person name="Gijzen M."/>
            <person name="Gordon S.G."/>
            <person name="Govers F."/>
            <person name="Grunwald N.J."/>
            <person name="Huang W."/>
            <person name="Ivors K.L."/>
            <person name="Jones R.W."/>
            <person name="Kamoun S."/>
            <person name="Krampis K."/>
            <person name="Lamour K.H."/>
            <person name="Lee M.K."/>
            <person name="McDonald W.H."/>
            <person name="Medina M."/>
            <person name="Meijer H.J."/>
            <person name="Nordberg E.K."/>
            <person name="Maclean D.J."/>
            <person name="Ospina-Giraldo M.D."/>
            <person name="Morris P.F."/>
            <person name="Phuntumart V."/>
            <person name="Putnam N.H."/>
            <person name="Rash S."/>
            <person name="Rose J.K."/>
            <person name="Sakihama Y."/>
            <person name="Salamov A.A."/>
            <person name="Savidor A."/>
            <person name="Scheuring C.F."/>
            <person name="Smith B.M."/>
            <person name="Sobral B.W."/>
            <person name="Terry A."/>
            <person name="Torto-Alalibo T.A."/>
            <person name="Win J."/>
            <person name="Xu Z."/>
            <person name="Zhang H."/>
            <person name="Grigoriev I.V."/>
            <person name="Rokhsar D.S."/>
            <person name="Boore J.L."/>
        </authorList>
    </citation>
    <scope>NUCLEOTIDE SEQUENCE [LARGE SCALE GENOMIC DNA]</scope>
    <source>
        <strain evidence="6">Pr102</strain>
    </source>
</reference>
<feature type="repeat" description="ANK" evidence="3">
    <location>
        <begin position="422"/>
        <end position="455"/>
    </location>
</feature>
<dbReference type="VEuPathDB" id="FungiDB:KRP22_2652"/>
<keyword evidence="2 3" id="KW-0040">ANK repeat</keyword>
<dbReference type="Pfam" id="PF12796">
    <property type="entry name" value="Ank_2"/>
    <property type="match status" value="2"/>
</dbReference>
<dbReference type="VEuPathDB" id="FungiDB:KRP23_10557"/>
<keyword evidence="1" id="KW-0677">Repeat</keyword>
<feature type="region of interest" description="Disordered" evidence="4">
    <location>
        <begin position="1063"/>
        <end position="1085"/>
    </location>
</feature>
<proteinExistence type="predicted"/>
<reference evidence="5" key="2">
    <citation type="submission" date="2015-06" db="UniProtKB">
        <authorList>
            <consortium name="EnsemblProtists"/>
        </authorList>
    </citation>
    <scope>IDENTIFICATION</scope>
    <source>
        <strain evidence="5">Pr102</strain>
    </source>
</reference>
<feature type="compositionally biased region" description="Basic residues" evidence="4">
    <location>
        <begin position="548"/>
        <end position="558"/>
    </location>
</feature>
<dbReference type="HOGENOM" id="CLU_248451_0_0_1"/>
<dbReference type="InterPro" id="IPR036770">
    <property type="entry name" value="Ankyrin_rpt-contain_sf"/>
</dbReference>
<name>H3HC22_PHYRM</name>
<dbReference type="PROSITE" id="PS50088">
    <property type="entry name" value="ANK_REPEAT"/>
    <property type="match status" value="6"/>
</dbReference>
<dbReference type="PROSITE" id="PS00018">
    <property type="entry name" value="EF_HAND_1"/>
    <property type="match status" value="1"/>
</dbReference>
<dbReference type="EnsemblProtists" id="Phyra94733">
    <property type="protein sequence ID" value="Phyra94733"/>
    <property type="gene ID" value="Phyra94733"/>
</dbReference>
<dbReference type="PROSITE" id="PS50297">
    <property type="entry name" value="ANK_REP_REGION"/>
    <property type="match status" value="5"/>
</dbReference>
<protein>
    <submittedName>
        <fullName evidence="5">Uncharacterized protein</fullName>
    </submittedName>
</protein>
<accession>H3HC22</accession>
<dbReference type="PANTHER" id="PTHR24123">
    <property type="entry name" value="ANKYRIN REPEAT-CONTAINING"/>
    <property type="match status" value="1"/>
</dbReference>
<dbReference type="InterPro" id="IPR018247">
    <property type="entry name" value="EF_Hand_1_Ca_BS"/>
</dbReference>
<feature type="compositionally biased region" description="Polar residues" evidence="4">
    <location>
        <begin position="981"/>
        <end position="990"/>
    </location>
</feature>
<feature type="region of interest" description="Disordered" evidence="4">
    <location>
        <begin position="533"/>
        <end position="574"/>
    </location>
</feature>
<dbReference type="InParanoid" id="H3HC22"/>
<dbReference type="STRING" id="164328.H3HC22"/>
<dbReference type="VEuPathDB" id="FungiDB:KRP22_13360"/>
<dbReference type="eggNOG" id="KOG4177">
    <property type="taxonomic scope" value="Eukaryota"/>
</dbReference>
<feature type="repeat" description="ANK" evidence="3">
    <location>
        <begin position="245"/>
        <end position="267"/>
    </location>
</feature>
<feature type="repeat" description="ANK" evidence="3">
    <location>
        <begin position="356"/>
        <end position="388"/>
    </location>
</feature>
<evidence type="ECO:0000313" key="5">
    <source>
        <dbReference type="EnsemblProtists" id="Phyra94733"/>
    </source>
</evidence>
<dbReference type="InterPro" id="IPR002110">
    <property type="entry name" value="Ankyrin_rpt"/>
</dbReference>